<comment type="similarity">
    <text evidence="1">Belongs to the thiamine-monophosphate kinase family.</text>
</comment>
<dbReference type="Gene3D" id="3.90.650.10">
    <property type="entry name" value="PurM-like C-terminal domain"/>
    <property type="match status" value="1"/>
</dbReference>
<dbReference type="Gene3D" id="3.30.1330.10">
    <property type="entry name" value="PurM-like, N-terminal domain"/>
    <property type="match status" value="1"/>
</dbReference>
<keyword evidence="1" id="KW-0067">ATP-binding</keyword>
<dbReference type="EC" id="2.7.4.16" evidence="1"/>
<dbReference type="InterPro" id="IPR036921">
    <property type="entry name" value="PurM-like_N_sf"/>
</dbReference>
<dbReference type="CDD" id="cd02194">
    <property type="entry name" value="ThiL"/>
    <property type="match status" value="1"/>
</dbReference>
<feature type="binding site" evidence="1">
    <location>
        <position position="53"/>
    </location>
    <ligand>
        <name>Mg(2+)</name>
        <dbReference type="ChEBI" id="CHEBI:18420"/>
        <label>2</label>
    </ligand>
</feature>
<dbReference type="Proteomes" id="UP000604241">
    <property type="component" value="Unassembled WGS sequence"/>
</dbReference>
<dbReference type="HAMAP" id="MF_02128">
    <property type="entry name" value="TMP_kinase"/>
    <property type="match status" value="1"/>
</dbReference>
<dbReference type="PANTHER" id="PTHR30270:SF0">
    <property type="entry name" value="THIAMINE-MONOPHOSPHATE KINASE"/>
    <property type="match status" value="1"/>
</dbReference>
<evidence type="ECO:0000256" key="1">
    <source>
        <dbReference type="HAMAP-Rule" id="MF_02128"/>
    </source>
</evidence>
<organism evidence="3 4">
    <name type="scientific">Cellulomonas avistercoris</name>
    <dbReference type="NCBI Taxonomy" id="2762242"/>
    <lineage>
        <taxon>Bacteria</taxon>
        <taxon>Bacillati</taxon>
        <taxon>Actinomycetota</taxon>
        <taxon>Actinomycetes</taxon>
        <taxon>Micrococcales</taxon>
        <taxon>Cellulomonadaceae</taxon>
        <taxon>Cellulomonas</taxon>
    </lineage>
</organism>
<keyword evidence="1" id="KW-0460">Magnesium</keyword>
<feature type="binding site" evidence="1">
    <location>
        <position position="82"/>
    </location>
    <ligand>
        <name>Mg(2+)</name>
        <dbReference type="ChEBI" id="CHEBI:18420"/>
        <label>4</label>
    </ligand>
</feature>
<name>A0ABR8QC93_9CELL</name>
<feature type="binding site" evidence="1">
    <location>
        <position position="60"/>
    </location>
    <ligand>
        <name>substrate</name>
    </ligand>
</feature>
<evidence type="ECO:0000259" key="2">
    <source>
        <dbReference type="Pfam" id="PF00586"/>
    </source>
</evidence>
<feature type="binding site" evidence="1">
    <location>
        <position position="220"/>
    </location>
    <ligand>
        <name>ATP</name>
        <dbReference type="ChEBI" id="CHEBI:30616"/>
    </ligand>
</feature>
<dbReference type="PANTHER" id="PTHR30270">
    <property type="entry name" value="THIAMINE-MONOPHOSPHATE KINASE"/>
    <property type="match status" value="1"/>
</dbReference>
<feature type="binding site" evidence="1">
    <location>
        <position position="218"/>
    </location>
    <ligand>
        <name>Mg(2+)</name>
        <dbReference type="ChEBI" id="CHEBI:18420"/>
        <label>3</label>
    </ligand>
</feature>
<dbReference type="PIRSF" id="PIRSF005303">
    <property type="entry name" value="Thiam_monoph_kin"/>
    <property type="match status" value="1"/>
</dbReference>
<dbReference type="EMBL" id="JACSQV010000005">
    <property type="protein sequence ID" value="MBD7918058.1"/>
    <property type="molecule type" value="Genomic_DNA"/>
</dbReference>
<proteinExistence type="inferred from homology"/>
<dbReference type="SUPFAM" id="SSF56042">
    <property type="entry name" value="PurM C-terminal domain-like"/>
    <property type="match status" value="1"/>
</dbReference>
<feature type="binding site" evidence="1">
    <location>
        <position position="221"/>
    </location>
    <ligand>
        <name>Mg(2+)</name>
        <dbReference type="ChEBI" id="CHEBI:18420"/>
        <label>5</label>
    </ligand>
</feature>
<feature type="binding site" evidence="1">
    <location>
        <position position="130"/>
    </location>
    <ligand>
        <name>Mg(2+)</name>
        <dbReference type="ChEBI" id="CHEBI:18420"/>
        <label>1</label>
    </ligand>
</feature>
<dbReference type="GO" id="GO:0009030">
    <property type="term" value="F:thiamine-phosphate kinase activity"/>
    <property type="evidence" value="ECO:0007669"/>
    <property type="project" value="UniProtKB-EC"/>
</dbReference>
<evidence type="ECO:0000313" key="3">
    <source>
        <dbReference type="EMBL" id="MBD7918058.1"/>
    </source>
</evidence>
<dbReference type="InterPro" id="IPR006283">
    <property type="entry name" value="ThiL-like"/>
</dbReference>
<dbReference type="NCBIfam" id="NF004351">
    <property type="entry name" value="PRK05731.1-4"/>
    <property type="match status" value="1"/>
</dbReference>
<comment type="caution">
    <text evidence="1">Lacks conserved residue(s) required for the propagation of feature annotation.</text>
</comment>
<feature type="domain" description="PurM-like N-terminal" evidence="2">
    <location>
        <begin position="35"/>
        <end position="145"/>
    </location>
</feature>
<keyword evidence="1" id="KW-0479">Metal-binding</keyword>
<keyword evidence="1 3" id="KW-0808">Transferase</keyword>
<feature type="binding site" evidence="1">
    <location>
        <position position="82"/>
    </location>
    <ligand>
        <name>Mg(2+)</name>
        <dbReference type="ChEBI" id="CHEBI:18420"/>
        <label>2</label>
    </ligand>
</feature>
<dbReference type="NCBIfam" id="TIGR01379">
    <property type="entry name" value="thiL"/>
    <property type="match status" value="1"/>
</dbReference>
<feature type="binding site" evidence="1">
    <location>
        <position position="82"/>
    </location>
    <ligand>
        <name>Mg(2+)</name>
        <dbReference type="ChEBI" id="CHEBI:18420"/>
        <label>3</label>
    </ligand>
</feature>
<evidence type="ECO:0000313" key="4">
    <source>
        <dbReference type="Proteomes" id="UP000604241"/>
    </source>
</evidence>
<feature type="binding site" evidence="1">
    <location>
        <position position="275"/>
    </location>
    <ligand>
        <name>substrate</name>
    </ligand>
</feature>
<reference evidence="3 4" key="1">
    <citation type="submission" date="2020-08" db="EMBL/GenBank/DDBJ databases">
        <title>A Genomic Blueprint of the Chicken Gut Microbiome.</title>
        <authorList>
            <person name="Gilroy R."/>
            <person name="Ravi A."/>
            <person name="Getino M."/>
            <person name="Pursley I."/>
            <person name="Horton D.L."/>
            <person name="Alikhan N.-F."/>
            <person name="Baker D."/>
            <person name="Gharbi K."/>
            <person name="Hall N."/>
            <person name="Watson M."/>
            <person name="Adriaenssens E.M."/>
            <person name="Foster-Nyarko E."/>
            <person name="Jarju S."/>
            <person name="Secka A."/>
            <person name="Antonio M."/>
            <person name="Oren A."/>
            <person name="Chaudhuri R."/>
            <person name="La Ragione R.M."/>
            <person name="Hildebrand F."/>
            <person name="Pallen M.J."/>
        </authorList>
    </citation>
    <scope>NUCLEOTIDE SEQUENCE [LARGE SCALE GENOMIC DNA]</scope>
    <source>
        <strain evidence="3 4">Sa3CUA2</strain>
    </source>
</reference>
<sequence length="326" mass="33378">MPAESLVVADLAEQDLLDRIFPHLPVGSRTLVPPGDDAAVVVAPDGRYVVTCDVLVEDVHFRRRWSTGEEVGRRAAVQNLADVAAMGARPVALVVGLVVPGGTQVAWVEGLARGLGDACRPLDVGVVGGDLSSGPVVVVSVTAHGDLEGRAPVRRSGARAGDVVAHAGRRGWSAAGLDLLTAGLRDVAPELTAAYRAPDAPLAAGPAAARGGATAMLDVSDGLLRDAARLARASGVTLDLDAPLQAFAQDAAVLAAAADALGRADLERWLLTGGEDHGLLATFPPDVPLPEPFRRVGVVSTRSDHLVLVAGAPPRDAATGWDHFGA</sequence>
<feature type="binding site" evidence="1">
    <location>
        <position position="37"/>
    </location>
    <ligand>
        <name>Mg(2+)</name>
        <dbReference type="ChEBI" id="CHEBI:18420"/>
        <label>4</label>
    </ligand>
</feature>
<keyword evidence="1" id="KW-0784">Thiamine biosynthesis</keyword>
<comment type="pathway">
    <text evidence="1">Cofactor biosynthesis; thiamine diphosphate biosynthesis; thiamine diphosphate from thiamine phosphate: step 1/1.</text>
</comment>
<dbReference type="RefSeq" id="WP_191781863.1">
    <property type="nucleotide sequence ID" value="NZ_JACSQV010000005.1"/>
</dbReference>
<dbReference type="InterPro" id="IPR036676">
    <property type="entry name" value="PurM-like_C_sf"/>
</dbReference>
<comment type="miscellaneous">
    <text evidence="1">Reaction mechanism of ThiL seems to utilize a direct, inline transfer of the gamma-phosphate of ATP to TMP rather than a phosphorylated enzyme intermediate.</text>
</comment>
<feature type="binding site" evidence="1">
    <location>
        <begin position="129"/>
        <end position="130"/>
    </location>
    <ligand>
        <name>ATP</name>
        <dbReference type="ChEBI" id="CHEBI:30616"/>
    </ligand>
</feature>
<comment type="caution">
    <text evidence="3">The sequence shown here is derived from an EMBL/GenBank/DDBJ whole genome shotgun (WGS) entry which is preliminary data.</text>
</comment>
<feature type="binding site" evidence="1">
    <location>
        <position position="37"/>
    </location>
    <ligand>
        <name>Mg(2+)</name>
        <dbReference type="ChEBI" id="CHEBI:18420"/>
        <label>3</label>
    </ligand>
</feature>
<keyword evidence="4" id="KW-1185">Reference proteome</keyword>
<accession>A0ABR8QC93</accession>
<comment type="function">
    <text evidence="1">Catalyzes the ATP-dependent phosphorylation of thiamine-monophosphate (TMP) to form thiamine-pyrophosphate (TPP), the active form of vitamin B1.</text>
</comment>
<feature type="binding site" evidence="1">
    <location>
        <position position="51"/>
    </location>
    <ligand>
        <name>Mg(2+)</name>
        <dbReference type="ChEBI" id="CHEBI:18420"/>
        <label>4</label>
    </ligand>
</feature>
<gene>
    <name evidence="1" type="primary">thiL</name>
    <name evidence="3" type="ORF">H9657_07170</name>
</gene>
<dbReference type="Pfam" id="PF00586">
    <property type="entry name" value="AIRS"/>
    <property type="match status" value="1"/>
</dbReference>
<feature type="binding site" evidence="1">
    <location>
        <position position="155"/>
    </location>
    <ligand>
        <name>ATP</name>
        <dbReference type="ChEBI" id="CHEBI:30616"/>
    </ligand>
</feature>
<keyword evidence="1 3" id="KW-0418">Kinase</keyword>
<dbReference type="InterPro" id="IPR016188">
    <property type="entry name" value="PurM-like_N"/>
</dbReference>
<comment type="catalytic activity">
    <reaction evidence="1">
        <text>thiamine phosphate + ATP = thiamine diphosphate + ADP</text>
        <dbReference type="Rhea" id="RHEA:15913"/>
        <dbReference type="ChEBI" id="CHEBI:30616"/>
        <dbReference type="ChEBI" id="CHEBI:37575"/>
        <dbReference type="ChEBI" id="CHEBI:58937"/>
        <dbReference type="ChEBI" id="CHEBI:456216"/>
        <dbReference type="EC" id="2.7.4.16"/>
    </reaction>
</comment>
<protein>
    <recommendedName>
        <fullName evidence="1">Thiamine-monophosphate kinase</fullName>
        <shortName evidence="1">TMP kinase</shortName>
        <shortName evidence="1">Thiamine-phosphate kinase</shortName>
        <ecNumber evidence="1">2.7.4.16</ecNumber>
    </recommendedName>
</protein>
<dbReference type="SUPFAM" id="SSF55326">
    <property type="entry name" value="PurM N-terminal domain-like"/>
    <property type="match status" value="1"/>
</dbReference>
<keyword evidence="1" id="KW-0547">Nucleotide-binding</keyword>
<feature type="binding site" evidence="1">
    <location>
        <position position="53"/>
    </location>
    <ligand>
        <name>Mg(2+)</name>
        <dbReference type="ChEBI" id="CHEBI:18420"/>
        <label>1</label>
    </ligand>
</feature>
<feature type="binding site" evidence="1">
    <location>
        <position position="321"/>
    </location>
    <ligand>
        <name>substrate</name>
    </ligand>
</feature>